<dbReference type="InParanoid" id="A0A1J7J4R3"/>
<organism evidence="2 3">
    <name type="scientific">Coniochaeta ligniaria NRRL 30616</name>
    <dbReference type="NCBI Taxonomy" id="1408157"/>
    <lineage>
        <taxon>Eukaryota</taxon>
        <taxon>Fungi</taxon>
        <taxon>Dikarya</taxon>
        <taxon>Ascomycota</taxon>
        <taxon>Pezizomycotina</taxon>
        <taxon>Sordariomycetes</taxon>
        <taxon>Sordariomycetidae</taxon>
        <taxon>Coniochaetales</taxon>
        <taxon>Coniochaetaceae</taxon>
        <taxon>Coniochaeta</taxon>
    </lineage>
</organism>
<feature type="compositionally biased region" description="Basic and acidic residues" evidence="1">
    <location>
        <begin position="432"/>
        <end position="450"/>
    </location>
</feature>
<dbReference type="EMBL" id="KV875098">
    <property type="protein sequence ID" value="OIW28281.1"/>
    <property type="molecule type" value="Genomic_DNA"/>
</dbReference>
<accession>A0A1J7J4R3</accession>
<protein>
    <submittedName>
        <fullName evidence="2">Uncharacterized protein</fullName>
    </submittedName>
</protein>
<dbReference type="Pfam" id="PF13176">
    <property type="entry name" value="TPR_7"/>
    <property type="match status" value="1"/>
</dbReference>
<evidence type="ECO:0000313" key="2">
    <source>
        <dbReference type="EMBL" id="OIW28281.1"/>
    </source>
</evidence>
<sequence length="450" mass="51239">MDLRTTLATLPVEIRQCILEELISLRDLQSAILACRALTAAYYTSRSLIRQTVFLKEYHSLTSGAAKGPVLVSACRRVERLSRNSPTDGLILGEALWPTLLADGELTSTVEFYVWSSDLAEAYRAAGLEDNARAVEVQTWQTIRLTPPPNRQSCWAEAGQDDPRLAWLRRMSAACARHSSHCHGQALLRQAWCDLRGEGWLPTGRIRHKTGHILVTCTADVCRGEDGVADALSRQSTMAEAWDFLRQVAYDRHIDGAFCMICLDAAKTLAGALKGEIELLELERVWREIPPRSYTFRPWSWLFVEGHSVRLDGVLKIWERLREVPDARQFEEYDLEWAREVIQELRKQKHRSEGTKQALTFQASVFALFDPRMHQYYAFGRNLADAYTKTGDFEEAIHVREQMMRNTESSSGVYKSSGLALAHLYRKLGRHGKAEDSEERIEQDLSEHRS</sequence>
<feature type="region of interest" description="Disordered" evidence="1">
    <location>
        <begin position="429"/>
        <end position="450"/>
    </location>
</feature>
<evidence type="ECO:0000256" key="1">
    <source>
        <dbReference type="SAM" id="MobiDB-lite"/>
    </source>
</evidence>
<dbReference type="Proteomes" id="UP000182658">
    <property type="component" value="Unassembled WGS sequence"/>
</dbReference>
<reference evidence="2 3" key="1">
    <citation type="submission" date="2016-10" db="EMBL/GenBank/DDBJ databases">
        <title>Draft genome sequence of Coniochaeta ligniaria NRRL30616, a lignocellulolytic fungus for bioabatement of inhibitors in plant biomass hydrolysates.</title>
        <authorList>
            <consortium name="DOE Joint Genome Institute"/>
            <person name="Jimenez D.J."/>
            <person name="Hector R.E."/>
            <person name="Riley R."/>
            <person name="Sun H."/>
            <person name="Grigoriev I.V."/>
            <person name="Van Elsas J.D."/>
            <person name="Nichols N.N."/>
        </authorList>
    </citation>
    <scope>NUCLEOTIDE SEQUENCE [LARGE SCALE GENOMIC DNA]</scope>
    <source>
        <strain evidence="2 3">NRRL 30616</strain>
    </source>
</reference>
<dbReference type="InterPro" id="IPR019734">
    <property type="entry name" value="TPR_rpt"/>
</dbReference>
<dbReference type="AlphaFoldDB" id="A0A1J7J4R3"/>
<name>A0A1J7J4R3_9PEZI</name>
<dbReference type="Gene3D" id="1.25.40.10">
    <property type="entry name" value="Tetratricopeptide repeat domain"/>
    <property type="match status" value="1"/>
</dbReference>
<proteinExistence type="predicted"/>
<keyword evidence="3" id="KW-1185">Reference proteome</keyword>
<gene>
    <name evidence="2" type="ORF">CONLIGDRAFT_632534</name>
</gene>
<dbReference type="InterPro" id="IPR011990">
    <property type="entry name" value="TPR-like_helical_dom_sf"/>
</dbReference>
<evidence type="ECO:0000313" key="3">
    <source>
        <dbReference type="Proteomes" id="UP000182658"/>
    </source>
</evidence>
<dbReference type="OrthoDB" id="5213703at2759"/>